<organism evidence="2 3">
    <name type="scientific">Rhizoctonia solani</name>
    <dbReference type="NCBI Taxonomy" id="456999"/>
    <lineage>
        <taxon>Eukaryota</taxon>
        <taxon>Fungi</taxon>
        <taxon>Dikarya</taxon>
        <taxon>Basidiomycota</taxon>
        <taxon>Agaricomycotina</taxon>
        <taxon>Agaricomycetes</taxon>
        <taxon>Cantharellales</taxon>
        <taxon>Ceratobasidiaceae</taxon>
        <taxon>Rhizoctonia</taxon>
    </lineage>
</organism>
<protein>
    <submittedName>
        <fullName evidence="2">Uncharacterized protein</fullName>
    </submittedName>
</protein>
<feature type="region of interest" description="Disordered" evidence="1">
    <location>
        <begin position="277"/>
        <end position="307"/>
    </location>
</feature>
<name>A0A8H3CVJ1_9AGAM</name>
<accession>A0A8H3CVJ1</accession>
<comment type="caution">
    <text evidence="2">The sequence shown here is derived from an EMBL/GenBank/DDBJ whole genome shotgun (WGS) entry which is preliminary data.</text>
</comment>
<proteinExistence type="predicted"/>
<dbReference type="Proteomes" id="UP000663843">
    <property type="component" value="Unassembled WGS sequence"/>
</dbReference>
<evidence type="ECO:0000313" key="2">
    <source>
        <dbReference type="EMBL" id="CAE6492804.1"/>
    </source>
</evidence>
<feature type="compositionally biased region" description="Basic and acidic residues" evidence="1">
    <location>
        <begin position="402"/>
        <end position="412"/>
    </location>
</feature>
<dbReference type="AlphaFoldDB" id="A0A8H3CVJ1"/>
<evidence type="ECO:0000256" key="1">
    <source>
        <dbReference type="SAM" id="MobiDB-lite"/>
    </source>
</evidence>
<reference evidence="2" key="1">
    <citation type="submission" date="2021-01" db="EMBL/GenBank/DDBJ databases">
        <authorList>
            <person name="Kaushik A."/>
        </authorList>
    </citation>
    <scope>NUCLEOTIDE SEQUENCE</scope>
    <source>
        <strain evidence="2">AG2-2IIIB</strain>
    </source>
</reference>
<evidence type="ECO:0000313" key="3">
    <source>
        <dbReference type="Proteomes" id="UP000663843"/>
    </source>
</evidence>
<feature type="region of interest" description="Disordered" evidence="1">
    <location>
        <begin position="392"/>
        <end position="416"/>
    </location>
</feature>
<dbReference type="EMBL" id="CAJMWT010004585">
    <property type="protein sequence ID" value="CAE6492804.1"/>
    <property type="molecule type" value="Genomic_DNA"/>
</dbReference>
<sequence length="439" mass="48825">MFTPKSSKISEGVPCEKKSLKLELDGTEPCEEFDILEIEWVENNLESLELQVATYFANKTTGAVQVSHFRVEEARKLYERFQESGLKLKFDWFAALGKAIYRMPGRLHSLTLGTWTHSVYAGLSDSLKAQPGCKKQSLMFGGDAAITLEDGSIFHPDGYFAIREGQGEGAITRHRVVIESLASQKLAAGRKKAEHYLLKSDQVVHAVILLNFENRPQKGNIDLPCTATLEVWVRTPTGDNAKDYPWDACHLTRVVTNNVPSSFTGEGQQVDLVRLSDGPKESLNSPDGGNEESDKGSTWSEGVTKVNEADLPLDPRVHRRDELLVYNEVSGSAMVEDELELDVYDFLRPCQEHPDVMTTGEDRTITLPLASLREAIHAALLDDRRDLREAQASLETSKGVKRGREEEARPTEEVELGTNVQTPNIGGFVSKKKLRLQAS</sequence>
<gene>
    <name evidence="2" type="ORF">RDB_LOCUS131205</name>
</gene>